<keyword evidence="3" id="KW-0597">Phosphoprotein</keyword>
<dbReference type="InterPro" id="IPR013727">
    <property type="entry name" value="2CSK_N"/>
</dbReference>
<dbReference type="InterPro" id="IPR003594">
    <property type="entry name" value="HATPase_dom"/>
</dbReference>
<dbReference type="InterPro" id="IPR003661">
    <property type="entry name" value="HisK_dim/P_dom"/>
</dbReference>
<evidence type="ECO:0000256" key="6">
    <source>
        <dbReference type="ARBA" id="ARBA00022777"/>
    </source>
</evidence>
<feature type="transmembrane region" description="Helical" evidence="8">
    <location>
        <begin position="181"/>
        <end position="199"/>
    </location>
</feature>
<dbReference type="PROSITE" id="PS50109">
    <property type="entry name" value="HIS_KIN"/>
    <property type="match status" value="1"/>
</dbReference>
<comment type="catalytic activity">
    <reaction evidence="1">
        <text>ATP + protein L-histidine = ADP + protein N-phospho-L-histidine.</text>
        <dbReference type="EC" id="2.7.13.3"/>
    </reaction>
</comment>
<keyword evidence="6 10" id="KW-0418">Kinase</keyword>
<dbReference type="EC" id="2.7.13.3" evidence="2"/>
<organism evidence="10 11">
    <name type="scientific">Candidimonas humi</name>
    <dbReference type="NCBI Taxonomy" id="683355"/>
    <lineage>
        <taxon>Bacteria</taxon>
        <taxon>Pseudomonadati</taxon>
        <taxon>Pseudomonadota</taxon>
        <taxon>Betaproteobacteria</taxon>
        <taxon>Burkholderiales</taxon>
        <taxon>Alcaligenaceae</taxon>
        <taxon>Candidimonas</taxon>
    </lineage>
</organism>
<gene>
    <name evidence="10" type="ORF">ACFOY1_14750</name>
</gene>
<evidence type="ECO:0000256" key="5">
    <source>
        <dbReference type="ARBA" id="ARBA00022692"/>
    </source>
</evidence>
<evidence type="ECO:0000259" key="9">
    <source>
        <dbReference type="PROSITE" id="PS50109"/>
    </source>
</evidence>
<evidence type="ECO:0000256" key="1">
    <source>
        <dbReference type="ARBA" id="ARBA00000085"/>
    </source>
</evidence>
<dbReference type="Proteomes" id="UP001595848">
    <property type="component" value="Unassembled WGS sequence"/>
</dbReference>
<evidence type="ECO:0000256" key="8">
    <source>
        <dbReference type="SAM" id="Phobius"/>
    </source>
</evidence>
<evidence type="ECO:0000256" key="3">
    <source>
        <dbReference type="ARBA" id="ARBA00022553"/>
    </source>
</evidence>
<accession>A0ABV8P270</accession>
<dbReference type="InterPro" id="IPR005467">
    <property type="entry name" value="His_kinase_dom"/>
</dbReference>
<dbReference type="PANTHER" id="PTHR45436">
    <property type="entry name" value="SENSOR HISTIDINE KINASE YKOH"/>
    <property type="match status" value="1"/>
</dbReference>
<dbReference type="PANTHER" id="PTHR45436:SF1">
    <property type="entry name" value="SENSOR PROTEIN QSEC"/>
    <property type="match status" value="1"/>
</dbReference>
<dbReference type="SMART" id="SM00388">
    <property type="entry name" value="HisKA"/>
    <property type="match status" value="1"/>
</dbReference>
<name>A0ABV8P270_9BURK</name>
<proteinExistence type="predicted"/>
<dbReference type="EMBL" id="JBHSBV010000005">
    <property type="protein sequence ID" value="MFC4202216.1"/>
    <property type="molecule type" value="Genomic_DNA"/>
</dbReference>
<dbReference type="SMART" id="SM00387">
    <property type="entry name" value="HATPase_c"/>
    <property type="match status" value="1"/>
</dbReference>
<evidence type="ECO:0000313" key="10">
    <source>
        <dbReference type="EMBL" id="MFC4202216.1"/>
    </source>
</evidence>
<evidence type="ECO:0000313" key="11">
    <source>
        <dbReference type="Proteomes" id="UP001595848"/>
    </source>
</evidence>
<dbReference type="InterPro" id="IPR050428">
    <property type="entry name" value="TCS_sensor_his_kinase"/>
</dbReference>
<dbReference type="GO" id="GO:0004673">
    <property type="term" value="F:protein histidine kinase activity"/>
    <property type="evidence" value="ECO:0007669"/>
    <property type="project" value="UniProtKB-EC"/>
</dbReference>
<keyword evidence="8" id="KW-0472">Membrane</keyword>
<dbReference type="Pfam" id="PF08521">
    <property type="entry name" value="2CSK_N"/>
    <property type="match status" value="1"/>
</dbReference>
<keyword evidence="11" id="KW-1185">Reference proteome</keyword>
<comment type="caution">
    <text evidence="10">The sequence shown here is derived from an EMBL/GenBank/DDBJ whole genome shotgun (WGS) entry which is preliminary data.</text>
</comment>
<sequence length="483" mass="52874">MKAERWAKRGGRSLKSVLLLALLPALVLLMTGALWLSNHELRVQINQAYDRSLAGALRSIDHQISTQGGGLSVELPYLMLEFFELTADESVYYRVLTEDGLAEIGNQALPLPDERLVSGVPRFYTADYLGQRIRIAAMARRMDPPLNANPRERVIVMVGEDVASREAFIDSMMWRSVERDALGLALVILIVAAGVLWALRPLTRLEQELRGRRPDNLSPIDDRDIPSEVQPLVTAVNLHMERYASQARLQSQFLDDASHQLRTPLSVLGMQVGYALRESDPAEIRAALLAMRDGLERAERTASQLLALARAKDAPLQNEAPERTDLAALAQSIVRELYPAARARRQDLGLDCPAGPVWLAAPEWLLRQAIANLVDNALRYTPEGGVVTLSVSGDARGARVVVEDNGPGMTPDDIEKAGVRFRRGRAGKNTSGAGLGLAIVHAIMQQLGGEFRLESPGRGCRATLVFTLDSPTEQPAAGRKNGN</sequence>
<dbReference type="Pfam" id="PF02518">
    <property type="entry name" value="HATPase_c"/>
    <property type="match status" value="1"/>
</dbReference>
<reference evidence="11" key="1">
    <citation type="journal article" date="2019" name="Int. J. Syst. Evol. Microbiol.">
        <title>The Global Catalogue of Microorganisms (GCM) 10K type strain sequencing project: providing services to taxonomists for standard genome sequencing and annotation.</title>
        <authorList>
            <consortium name="The Broad Institute Genomics Platform"/>
            <consortium name="The Broad Institute Genome Sequencing Center for Infectious Disease"/>
            <person name="Wu L."/>
            <person name="Ma J."/>
        </authorList>
    </citation>
    <scope>NUCLEOTIDE SEQUENCE [LARGE SCALE GENOMIC DNA]</scope>
    <source>
        <strain evidence="11">LMG 24813</strain>
    </source>
</reference>
<dbReference type="CDD" id="cd00075">
    <property type="entry name" value="HATPase"/>
    <property type="match status" value="1"/>
</dbReference>
<evidence type="ECO:0000256" key="4">
    <source>
        <dbReference type="ARBA" id="ARBA00022679"/>
    </source>
</evidence>
<dbReference type="RefSeq" id="WP_217965720.1">
    <property type="nucleotide sequence ID" value="NZ_JAHTBN010000008.1"/>
</dbReference>
<protein>
    <recommendedName>
        <fullName evidence="2">histidine kinase</fullName>
        <ecNumber evidence="2">2.7.13.3</ecNumber>
    </recommendedName>
</protein>
<feature type="domain" description="Histidine kinase" evidence="9">
    <location>
        <begin position="256"/>
        <end position="474"/>
    </location>
</feature>
<dbReference type="Pfam" id="PF00512">
    <property type="entry name" value="HisKA"/>
    <property type="match status" value="1"/>
</dbReference>
<dbReference type="CDD" id="cd00082">
    <property type="entry name" value="HisKA"/>
    <property type="match status" value="1"/>
</dbReference>
<keyword evidence="5 8" id="KW-0812">Transmembrane</keyword>
<evidence type="ECO:0000256" key="7">
    <source>
        <dbReference type="ARBA" id="ARBA00022989"/>
    </source>
</evidence>
<keyword evidence="7 8" id="KW-1133">Transmembrane helix</keyword>
<evidence type="ECO:0000256" key="2">
    <source>
        <dbReference type="ARBA" id="ARBA00012438"/>
    </source>
</evidence>
<keyword evidence="4 10" id="KW-0808">Transferase</keyword>